<comment type="similarity">
    <text evidence="2">Belongs to the CLV3/ESR signal peptide family.</text>
</comment>
<dbReference type="GO" id="GO:0033612">
    <property type="term" value="F:receptor serine/threonine kinase binding"/>
    <property type="evidence" value="ECO:0007669"/>
    <property type="project" value="TreeGrafter"/>
</dbReference>
<dbReference type="InterPro" id="IPR039616">
    <property type="entry name" value="CLE1-4"/>
</dbReference>
<evidence type="ECO:0000256" key="2">
    <source>
        <dbReference type="ARBA" id="ARBA00005416"/>
    </source>
</evidence>
<protein>
    <recommendedName>
        <fullName evidence="10">CLAVATA3/ESR (CLE)-related protein</fullName>
    </recommendedName>
</protein>
<feature type="chain" id="PRO_5042984597" description="CLAVATA3/ESR (CLE)-related protein" evidence="7">
    <location>
        <begin position="26"/>
        <end position="78"/>
    </location>
</feature>
<evidence type="ECO:0000256" key="4">
    <source>
        <dbReference type="ARBA" id="ARBA00022729"/>
    </source>
</evidence>
<dbReference type="EMBL" id="JAXUIC010000008">
    <property type="protein sequence ID" value="KAK4577002.1"/>
    <property type="molecule type" value="Genomic_DNA"/>
</dbReference>
<evidence type="ECO:0000256" key="5">
    <source>
        <dbReference type="ARBA" id="ARBA00023180"/>
    </source>
</evidence>
<organism evidence="8 9">
    <name type="scientific">Quercus rubra</name>
    <name type="common">Northern red oak</name>
    <name type="synonym">Quercus borealis</name>
    <dbReference type="NCBI Taxonomy" id="3512"/>
    <lineage>
        <taxon>Eukaryota</taxon>
        <taxon>Viridiplantae</taxon>
        <taxon>Streptophyta</taxon>
        <taxon>Embryophyta</taxon>
        <taxon>Tracheophyta</taxon>
        <taxon>Spermatophyta</taxon>
        <taxon>Magnoliopsida</taxon>
        <taxon>eudicotyledons</taxon>
        <taxon>Gunneridae</taxon>
        <taxon>Pentapetalae</taxon>
        <taxon>rosids</taxon>
        <taxon>fabids</taxon>
        <taxon>Fagales</taxon>
        <taxon>Fagaceae</taxon>
        <taxon>Quercus</taxon>
    </lineage>
</organism>
<dbReference type="PANTHER" id="PTHR33869">
    <property type="entry name" value="CLAVATA3/ESR (CLE)-RELATED PROTEIN 3"/>
    <property type="match status" value="1"/>
</dbReference>
<dbReference type="AlphaFoldDB" id="A0AAN7EPC3"/>
<comment type="subcellular location">
    <subcellularLocation>
        <location evidence="1">Secreted</location>
        <location evidence="1">Extracellular space</location>
    </subcellularLocation>
</comment>
<gene>
    <name evidence="8" type="ORF">RGQ29_027494</name>
</gene>
<dbReference type="GO" id="GO:0005576">
    <property type="term" value="C:extracellular region"/>
    <property type="evidence" value="ECO:0007669"/>
    <property type="project" value="UniProtKB-SubCell"/>
</dbReference>
<name>A0AAN7EPC3_QUERU</name>
<evidence type="ECO:0000313" key="8">
    <source>
        <dbReference type="EMBL" id="KAK4577002.1"/>
    </source>
</evidence>
<dbReference type="PANTHER" id="PTHR33869:SF5">
    <property type="entry name" value="CLAVATA3_ESR (CLE)-RELATED PROTEIN 4"/>
    <property type="match status" value="1"/>
</dbReference>
<keyword evidence="5" id="KW-0325">Glycoprotein</keyword>
<proteinExistence type="inferred from homology"/>
<keyword evidence="9" id="KW-1185">Reference proteome</keyword>
<evidence type="ECO:0000313" key="9">
    <source>
        <dbReference type="Proteomes" id="UP001324115"/>
    </source>
</evidence>
<keyword evidence="4 7" id="KW-0732">Signal</keyword>
<evidence type="ECO:0000256" key="7">
    <source>
        <dbReference type="SAM" id="SignalP"/>
    </source>
</evidence>
<reference evidence="8 9" key="1">
    <citation type="journal article" date="2023" name="G3 (Bethesda)">
        <title>A haplotype-resolved chromosome-scale genome for Quercus rubra L. provides insights into the genetics of adaptive traits for red oak species.</title>
        <authorList>
            <person name="Kapoor B."/>
            <person name="Jenkins J."/>
            <person name="Schmutz J."/>
            <person name="Zhebentyayeva T."/>
            <person name="Kuelheim C."/>
            <person name="Coggeshall M."/>
            <person name="Heim C."/>
            <person name="Lasky J.R."/>
            <person name="Leites L."/>
            <person name="Islam-Faridi N."/>
            <person name="Romero-Severson J."/>
            <person name="DeLeo V.L."/>
            <person name="Lucas S.M."/>
            <person name="Lazic D."/>
            <person name="Gailing O."/>
            <person name="Carlson J."/>
            <person name="Staton M."/>
        </authorList>
    </citation>
    <scope>NUCLEOTIDE SEQUENCE [LARGE SCALE GENOMIC DNA]</scope>
    <source>
        <strain evidence="8">Pseudo-F2</strain>
    </source>
</reference>
<evidence type="ECO:0000256" key="3">
    <source>
        <dbReference type="ARBA" id="ARBA00022525"/>
    </source>
</evidence>
<accession>A0AAN7EPC3</accession>
<comment type="caution">
    <text evidence="8">The sequence shown here is derived from an EMBL/GenBank/DDBJ whole genome shotgun (WGS) entry which is preliminary data.</text>
</comment>
<dbReference type="Proteomes" id="UP001324115">
    <property type="component" value="Unassembled WGS sequence"/>
</dbReference>
<keyword evidence="6" id="KW-0379">Hydroxylation</keyword>
<evidence type="ECO:0000256" key="1">
    <source>
        <dbReference type="ARBA" id="ARBA00004239"/>
    </source>
</evidence>
<evidence type="ECO:0008006" key="10">
    <source>
        <dbReference type="Google" id="ProtNLM"/>
    </source>
</evidence>
<sequence length="78" mass="8933">MAKWRFWFWLVLVLAYAFLCSTSEARSPDPFSKSNANETLVLKSAREVLKESIRRQEIIGKLDIPTRVSPGGPDPHHH</sequence>
<feature type="signal peptide" evidence="7">
    <location>
        <begin position="1"/>
        <end position="25"/>
    </location>
</feature>
<keyword evidence="3" id="KW-0964">Secreted</keyword>
<evidence type="ECO:0000256" key="6">
    <source>
        <dbReference type="ARBA" id="ARBA00023278"/>
    </source>
</evidence>